<evidence type="ECO:0000313" key="1">
    <source>
        <dbReference type="EMBL" id="PBK82899.1"/>
    </source>
</evidence>
<name>A0A2H3CIG7_ARMGA</name>
<gene>
    <name evidence="1" type="ORF">ARMGADRAFT_1090004</name>
</gene>
<organism evidence="1 2">
    <name type="scientific">Armillaria gallica</name>
    <name type="common">Bulbous honey fungus</name>
    <name type="synonym">Armillaria bulbosa</name>
    <dbReference type="NCBI Taxonomy" id="47427"/>
    <lineage>
        <taxon>Eukaryota</taxon>
        <taxon>Fungi</taxon>
        <taxon>Dikarya</taxon>
        <taxon>Basidiomycota</taxon>
        <taxon>Agaricomycotina</taxon>
        <taxon>Agaricomycetes</taxon>
        <taxon>Agaricomycetidae</taxon>
        <taxon>Agaricales</taxon>
        <taxon>Marasmiineae</taxon>
        <taxon>Physalacriaceae</taxon>
        <taxon>Armillaria</taxon>
    </lineage>
</organism>
<dbReference type="EMBL" id="KZ293712">
    <property type="protein sequence ID" value="PBK82899.1"/>
    <property type="molecule type" value="Genomic_DNA"/>
</dbReference>
<dbReference type="AlphaFoldDB" id="A0A2H3CIG7"/>
<proteinExistence type="predicted"/>
<dbReference type="InParanoid" id="A0A2H3CIG7"/>
<accession>A0A2H3CIG7</accession>
<evidence type="ECO:0000313" key="2">
    <source>
        <dbReference type="Proteomes" id="UP000217790"/>
    </source>
</evidence>
<sequence>MSQPQPLLFLPTTFFEPEALSPISFPLNGVEGWESFPFHPPLTLQDDRFSLSEYSCRRLIQSTFSTLSTSKTDVGESVKNLNINPSTRLTAVTHTPNTILSRLREYTSGGISISDDLRQKFGVAMGSPMDPNARLSTFTFSGQSDGDSTTQTAQCWWKLPSAETQSLGIYGLSGWLKSMVYGPVDISVSSEDAVHDEVRRQLIEGLNKLLMTRYDLVKIEDQKKRGVFPQWGRPVLQAHASATSKHNKRPAGFPDFLLYHTDNPKNGNLPWEVKTFWSYPSNVVNEL</sequence>
<dbReference type="Proteomes" id="UP000217790">
    <property type="component" value="Unassembled WGS sequence"/>
</dbReference>
<protein>
    <submittedName>
        <fullName evidence="1">Uncharacterized protein</fullName>
    </submittedName>
</protein>
<keyword evidence="2" id="KW-1185">Reference proteome</keyword>
<reference evidence="2" key="1">
    <citation type="journal article" date="2017" name="Nat. Ecol. Evol.">
        <title>Genome expansion and lineage-specific genetic innovations in the forest pathogenic fungi Armillaria.</title>
        <authorList>
            <person name="Sipos G."/>
            <person name="Prasanna A.N."/>
            <person name="Walter M.C."/>
            <person name="O'Connor E."/>
            <person name="Balint B."/>
            <person name="Krizsan K."/>
            <person name="Kiss B."/>
            <person name="Hess J."/>
            <person name="Varga T."/>
            <person name="Slot J."/>
            <person name="Riley R."/>
            <person name="Boka B."/>
            <person name="Rigling D."/>
            <person name="Barry K."/>
            <person name="Lee J."/>
            <person name="Mihaltcheva S."/>
            <person name="LaButti K."/>
            <person name="Lipzen A."/>
            <person name="Waldron R."/>
            <person name="Moloney N.M."/>
            <person name="Sperisen C."/>
            <person name="Kredics L."/>
            <person name="Vagvoelgyi C."/>
            <person name="Patrignani A."/>
            <person name="Fitzpatrick D."/>
            <person name="Nagy I."/>
            <person name="Doyle S."/>
            <person name="Anderson J.B."/>
            <person name="Grigoriev I.V."/>
            <person name="Gueldener U."/>
            <person name="Muensterkoetter M."/>
            <person name="Nagy L.G."/>
        </authorList>
    </citation>
    <scope>NUCLEOTIDE SEQUENCE [LARGE SCALE GENOMIC DNA]</scope>
    <source>
        <strain evidence="2">Ar21-2</strain>
    </source>
</reference>